<dbReference type="EMBL" id="LRBV02000009">
    <property type="status" value="NOT_ANNOTATED_CDS"/>
    <property type="molecule type" value="Genomic_DNA"/>
</dbReference>
<dbReference type="InterPro" id="IPR006867">
    <property type="entry name" value="DUF632"/>
</dbReference>
<feature type="compositionally biased region" description="Basic and acidic residues" evidence="1">
    <location>
        <begin position="331"/>
        <end position="340"/>
    </location>
</feature>
<feature type="domain" description="DUF630" evidence="3">
    <location>
        <begin position="1"/>
        <end position="59"/>
    </location>
</feature>
<feature type="region of interest" description="Disordered" evidence="1">
    <location>
        <begin position="239"/>
        <end position="269"/>
    </location>
</feature>
<evidence type="ECO:0000259" key="2">
    <source>
        <dbReference type="Pfam" id="PF04782"/>
    </source>
</evidence>
<evidence type="ECO:0000313" key="4">
    <source>
        <dbReference type="EnsemblPlants" id="QL09p034047:mrna"/>
    </source>
</evidence>
<evidence type="ECO:0000256" key="1">
    <source>
        <dbReference type="SAM" id="MobiDB-lite"/>
    </source>
</evidence>
<feature type="domain" description="DUF632" evidence="2">
    <location>
        <begin position="461"/>
        <end position="807"/>
    </location>
</feature>
<dbReference type="OMA" id="KSMLKCH"/>
<feature type="compositionally biased region" description="Low complexity" evidence="1">
    <location>
        <begin position="341"/>
        <end position="364"/>
    </location>
</feature>
<dbReference type="Proteomes" id="UP000594261">
    <property type="component" value="Chromosome 9"/>
</dbReference>
<feature type="region of interest" description="Disordered" evidence="1">
    <location>
        <begin position="64"/>
        <end position="164"/>
    </location>
</feature>
<evidence type="ECO:0000259" key="3">
    <source>
        <dbReference type="Pfam" id="PF04783"/>
    </source>
</evidence>
<feature type="region of interest" description="Disordered" evidence="1">
    <location>
        <begin position="331"/>
        <end position="422"/>
    </location>
</feature>
<feature type="compositionally biased region" description="Low complexity" evidence="1">
    <location>
        <begin position="389"/>
        <end position="401"/>
    </location>
</feature>
<reference evidence="4 5" key="1">
    <citation type="journal article" date="2016" name="G3 (Bethesda)">
        <title>First Draft Assembly and Annotation of the Genome of a California Endemic Oak Quercus lobata Nee (Fagaceae).</title>
        <authorList>
            <person name="Sork V.L."/>
            <person name="Fitz-Gibbon S.T."/>
            <person name="Puiu D."/>
            <person name="Crepeau M."/>
            <person name="Gugger P.F."/>
            <person name="Sherman R."/>
            <person name="Stevens K."/>
            <person name="Langley C.H."/>
            <person name="Pellegrini M."/>
            <person name="Salzberg S.L."/>
        </authorList>
    </citation>
    <scope>NUCLEOTIDE SEQUENCE [LARGE SCALE GENOMIC DNA]</scope>
    <source>
        <strain evidence="4 5">cv. SW786</strain>
    </source>
</reference>
<dbReference type="PANTHER" id="PTHR21450:SF2">
    <property type="entry name" value="FAMILY PROTEIN, PUTATIVE (DUF630 AND DUF632)-RELATED"/>
    <property type="match status" value="1"/>
</dbReference>
<keyword evidence="5" id="KW-1185">Reference proteome</keyword>
<dbReference type="Pfam" id="PF04783">
    <property type="entry name" value="DUF630"/>
    <property type="match status" value="1"/>
</dbReference>
<reference evidence="4" key="2">
    <citation type="submission" date="2021-01" db="UniProtKB">
        <authorList>
            <consortium name="EnsemblPlants"/>
        </authorList>
    </citation>
    <scope>IDENTIFICATION</scope>
</reference>
<dbReference type="InParanoid" id="A0A7N2MIJ8"/>
<dbReference type="InterPro" id="IPR006868">
    <property type="entry name" value="DUF630"/>
</dbReference>
<dbReference type="EnsemblPlants" id="QL09p034047:mrna">
    <property type="protein sequence ID" value="QL09p034047:mrna"/>
    <property type="gene ID" value="QL09p034047"/>
</dbReference>
<dbReference type="Gramene" id="QL09p034047:mrna">
    <property type="protein sequence ID" value="QL09p034047:mrna"/>
    <property type="gene ID" value="QL09p034047"/>
</dbReference>
<dbReference type="PANTHER" id="PTHR21450">
    <property type="entry name" value="PROTEIN ALTERED PHOSPHATE STARVATION RESPONSE 1"/>
    <property type="match status" value="1"/>
</dbReference>
<dbReference type="AlphaFoldDB" id="A0A7N2MIJ8"/>
<protein>
    <recommendedName>
        <fullName evidence="6">Nitrate regulatory gene2 protein-like</fullName>
    </recommendedName>
</protein>
<dbReference type="FunCoup" id="A0A7N2MIJ8">
    <property type="interactions" value="1394"/>
</dbReference>
<evidence type="ECO:0000313" key="5">
    <source>
        <dbReference type="Proteomes" id="UP000594261"/>
    </source>
</evidence>
<sequence>MGCGPSKVDDLPLVTLCKERRDFIKTASHHRYALAASHVAYFQSLKNIGDALRQFVDEELVIGTDSPGSPVLTLPSDQGKKKKSKKLNDSSSTSISLSHSPKDDDDDDDDDIDIDIHDSHLHLSSDSDQDSGSGHIHIHDHTSPEEEQEQQQQPGFYYSPPPTNYWAPPEDYQYPYPAAAPNWGPTGSTSYAYYMKSSAPQVQSVVMEDPERYPVSNGQFSDSGYGYSGYGNNGFFGFSMGGSPANDPRNNRDQQPSKPAPPPSPPRVSTWDFLNVFDSYDNSGYPAYYPQARFGFGSSTSSPDSKEVRAREGIPDLEDEMEPEVVKEVHKERKKMKEEVNMNNRNVNLNNKNNRNKNRNVNVNAGEGTSRGVPLPSHVGSGSSSTIPLHSSGDSSLHSSSAQGKDVKSSSPDTIVSISSEPESSVKKGVRFGVDEASPIDAGSSKISSLTTLSNHGSRDLREVVREIRDEFETASSYGKEVALLLEAGKLPYQTKGTALKVITNSSRLEKLFRLCTAPCGAARARSLIFSRICYLVAPSMFSSQPPTRSSVRISKRTMKMAKAYFGESVKDFNMKPGNLSSTLDKLYAWEKKLYKEVKDEERLRVTYEKKCKRLKFLDDRGAETGKIDAAQASIRKLLTKINVCIRAVDAISTRINKLRDEELQPQLTQLIHGLIKMWKSMLKCHQKQFQAIMESKVRSLKANTSSRRDSGLKATLELEMELLNWCSRFNNWINTQKSYVKSLNGWLLRCLNQEQEETPDGPAPFSPGRIGAPPVFIICNDWYQAMEGISERKVANSMHGFAVSLRQLWERQNEEQRQKIEAEFLSKDFEKQLRTLRMETGKMELDHDTVSDKTAVSKVPSESGISPLDDLKVDLDSMRKRLYEERAKHKETVRWVHDAASTSVKTGLVPIFEALENFTSEALKAHEQVRLPNAGGS</sequence>
<accession>A0A7N2MIJ8</accession>
<dbReference type="Pfam" id="PF04782">
    <property type="entry name" value="DUF632"/>
    <property type="match status" value="1"/>
</dbReference>
<proteinExistence type="predicted"/>
<feature type="compositionally biased region" description="Acidic residues" evidence="1">
    <location>
        <begin position="103"/>
        <end position="113"/>
    </location>
</feature>
<feature type="compositionally biased region" description="Basic and acidic residues" evidence="1">
    <location>
        <begin position="114"/>
        <end position="125"/>
    </location>
</feature>
<feature type="compositionally biased region" description="Low complexity" evidence="1">
    <location>
        <begin position="89"/>
        <end position="99"/>
    </location>
</feature>
<feature type="compositionally biased region" description="Low complexity" evidence="1">
    <location>
        <begin position="409"/>
        <end position="422"/>
    </location>
</feature>
<organism evidence="4 5">
    <name type="scientific">Quercus lobata</name>
    <name type="common">Valley oak</name>
    <dbReference type="NCBI Taxonomy" id="97700"/>
    <lineage>
        <taxon>Eukaryota</taxon>
        <taxon>Viridiplantae</taxon>
        <taxon>Streptophyta</taxon>
        <taxon>Embryophyta</taxon>
        <taxon>Tracheophyta</taxon>
        <taxon>Spermatophyta</taxon>
        <taxon>Magnoliopsida</taxon>
        <taxon>eudicotyledons</taxon>
        <taxon>Gunneridae</taxon>
        <taxon>Pentapetalae</taxon>
        <taxon>rosids</taxon>
        <taxon>fabids</taxon>
        <taxon>Fagales</taxon>
        <taxon>Fagaceae</taxon>
        <taxon>Quercus</taxon>
    </lineage>
</organism>
<evidence type="ECO:0008006" key="6">
    <source>
        <dbReference type="Google" id="ProtNLM"/>
    </source>
</evidence>
<feature type="compositionally biased region" description="Low complexity" evidence="1">
    <location>
        <begin position="126"/>
        <end position="135"/>
    </location>
</feature>
<name>A0A7N2MIJ8_QUELO</name>